<dbReference type="GO" id="GO:0005536">
    <property type="term" value="F:D-glucose binding"/>
    <property type="evidence" value="ECO:0007669"/>
    <property type="project" value="InterPro"/>
</dbReference>
<evidence type="ECO:0000256" key="3">
    <source>
        <dbReference type="RuleBase" id="RU004046"/>
    </source>
</evidence>
<dbReference type="EMBL" id="FWFN01000009">
    <property type="protein sequence ID" value="SLN71382.1"/>
    <property type="molecule type" value="Genomic_DNA"/>
</dbReference>
<dbReference type="InterPro" id="IPR043129">
    <property type="entry name" value="ATPase_NBD"/>
</dbReference>
<dbReference type="Pfam" id="PF02685">
    <property type="entry name" value="Glucokinase"/>
    <property type="match status" value="1"/>
</dbReference>
<evidence type="ECO:0000256" key="2">
    <source>
        <dbReference type="ARBA" id="ARBA00022777"/>
    </source>
</evidence>
<evidence type="ECO:0000313" key="5">
    <source>
        <dbReference type="Proteomes" id="UP000193963"/>
    </source>
</evidence>
<dbReference type="GO" id="GO:0005524">
    <property type="term" value="F:ATP binding"/>
    <property type="evidence" value="ECO:0007669"/>
    <property type="project" value="InterPro"/>
</dbReference>
<dbReference type="InterPro" id="IPR050201">
    <property type="entry name" value="Bacterial_glucokinase"/>
</dbReference>
<reference evidence="4 5" key="1">
    <citation type="submission" date="2017-03" db="EMBL/GenBank/DDBJ databases">
        <authorList>
            <person name="Afonso C.L."/>
            <person name="Miller P.J."/>
            <person name="Scott M.A."/>
            <person name="Spackman E."/>
            <person name="Goraichik I."/>
            <person name="Dimitrov K.M."/>
            <person name="Suarez D.L."/>
            <person name="Swayne D.E."/>
        </authorList>
    </citation>
    <scope>NUCLEOTIDE SEQUENCE [LARGE SCALE GENOMIC DNA]</scope>
    <source>
        <strain evidence="4 5">CECT 7751</strain>
    </source>
</reference>
<dbReference type="GO" id="GO:0004340">
    <property type="term" value="F:glucokinase activity"/>
    <property type="evidence" value="ECO:0007669"/>
    <property type="project" value="InterPro"/>
</dbReference>
<protein>
    <submittedName>
        <fullName evidence="4">Glucokinase</fullName>
    </submittedName>
</protein>
<dbReference type="GO" id="GO:0005829">
    <property type="term" value="C:cytosol"/>
    <property type="evidence" value="ECO:0007669"/>
    <property type="project" value="TreeGrafter"/>
</dbReference>
<gene>
    <name evidence="4" type="ORF">PSM7751_03830</name>
</gene>
<evidence type="ECO:0000256" key="1">
    <source>
        <dbReference type="ARBA" id="ARBA00022679"/>
    </source>
</evidence>
<keyword evidence="1" id="KW-0808">Transferase</keyword>
<sequence>MRLTNRDWTISDQVFRSKGIEDVFFLNDLEALAYATNSTTIALQGVHQCSPTGRQKLVVGIGTGFNLCPFQSIDRGRLLTFSSESGHMSLPSDITDVANLYGGHVRKVEDLFSGRGFRRVIETATGYRIEDVDQSKKVLKSNKGLAERVFRLYGSVLGQLLRNLCVSHLPYGGVFFAGSVARRIFSEQIFVSELLATQGNTILGDDWLPPISLFCQDDAALMGLALWEPVRADISDYRS</sequence>
<dbReference type="Proteomes" id="UP000193963">
    <property type="component" value="Unassembled WGS sequence"/>
</dbReference>
<dbReference type="PANTHER" id="PTHR47690:SF1">
    <property type="entry name" value="GLUCOKINASE"/>
    <property type="match status" value="1"/>
</dbReference>
<dbReference type="PANTHER" id="PTHR47690">
    <property type="entry name" value="GLUCOKINASE"/>
    <property type="match status" value="1"/>
</dbReference>
<organism evidence="4 5">
    <name type="scientific">Pseudooceanicola marinus</name>
    <dbReference type="NCBI Taxonomy" id="396013"/>
    <lineage>
        <taxon>Bacteria</taxon>
        <taxon>Pseudomonadati</taxon>
        <taxon>Pseudomonadota</taxon>
        <taxon>Alphaproteobacteria</taxon>
        <taxon>Rhodobacterales</taxon>
        <taxon>Paracoccaceae</taxon>
        <taxon>Pseudooceanicola</taxon>
    </lineage>
</organism>
<keyword evidence="5" id="KW-1185">Reference proteome</keyword>
<evidence type="ECO:0000313" key="4">
    <source>
        <dbReference type="EMBL" id="SLN71382.1"/>
    </source>
</evidence>
<dbReference type="InterPro" id="IPR003836">
    <property type="entry name" value="Glucokinase"/>
</dbReference>
<dbReference type="SUPFAM" id="SSF53067">
    <property type="entry name" value="Actin-like ATPase domain"/>
    <property type="match status" value="1"/>
</dbReference>
<dbReference type="AlphaFoldDB" id="A0A1X7A5Q3"/>
<dbReference type="GO" id="GO:0006096">
    <property type="term" value="P:glycolytic process"/>
    <property type="evidence" value="ECO:0007669"/>
    <property type="project" value="InterPro"/>
</dbReference>
<comment type="similarity">
    <text evidence="3">Belongs to the bacterial glucokinase family.</text>
</comment>
<proteinExistence type="inferred from homology"/>
<dbReference type="Gene3D" id="3.30.420.40">
    <property type="match status" value="1"/>
</dbReference>
<accession>A0A1X7A5Q3</accession>
<dbReference type="Gene3D" id="3.40.367.20">
    <property type="match status" value="1"/>
</dbReference>
<name>A0A1X7A5Q3_9RHOB</name>
<keyword evidence="2 4" id="KW-0418">Kinase</keyword>